<keyword evidence="3" id="KW-0443">Lipid metabolism</keyword>
<organism evidence="5 6">
    <name type="scientific">Rhizobium straminoryzae</name>
    <dbReference type="NCBI Taxonomy" id="1387186"/>
    <lineage>
        <taxon>Bacteria</taxon>
        <taxon>Pseudomonadati</taxon>
        <taxon>Pseudomonadota</taxon>
        <taxon>Alphaproteobacteria</taxon>
        <taxon>Hyphomicrobiales</taxon>
        <taxon>Rhizobiaceae</taxon>
        <taxon>Rhizobium/Agrobacterium group</taxon>
        <taxon>Rhizobium</taxon>
    </lineage>
</organism>
<evidence type="ECO:0000313" key="6">
    <source>
        <dbReference type="Proteomes" id="UP000316801"/>
    </source>
</evidence>
<feature type="domain" description="Serine aminopeptidase S33" evidence="4">
    <location>
        <begin position="89"/>
        <end position="225"/>
    </location>
</feature>
<dbReference type="Gene3D" id="3.40.50.1820">
    <property type="entry name" value="alpha/beta hydrolase"/>
    <property type="match status" value="1"/>
</dbReference>
<dbReference type="InterPro" id="IPR016986">
    <property type="entry name" value="UCP031982_abhydr"/>
</dbReference>
<comment type="caution">
    <text evidence="5">The sequence shown here is derived from an EMBL/GenBank/DDBJ whole genome shotgun (WGS) entry which is preliminary data.</text>
</comment>
<gene>
    <name evidence="5" type="ORF">FNA46_10125</name>
</gene>
<dbReference type="PIRSF" id="PIRSF031982">
    <property type="entry name" value="UCP031982_abhydr"/>
    <property type="match status" value="1"/>
</dbReference>
<proteinExistence type="predicted"/>
<dbReference type="AlphaFoldDB" id="A0A549TB55"/>
<dbReference type="GO" id="GO:0003847">
    <property type="term" value="F:1-alkyl-2-acetylglycerophosphocholine esterase activity"/>
    <property type="evidence" value="ECO:0007669"/>
    <property type="project" value="TreeGrafter"/>
</dbReference>
<name>A0A549TB55_9HYPH</name>
<dbReference type="SUPFAM" id="SSF53474">
    <property type="entry name" value="alpha/beta-Hydrolases"/>
    <property type="match status" value="1"/>
</dbReference>
<evidence type="ECO:0000313" key="5">
    <source>
        <dbReference type="EMBL" id="TRL39119.1"/>
    </source>
</evidence>
<protein>
    <submittedName>
        <fullName evidence="5">Dienelactone hydrolase</fullName>
    </submittedName>
</protein>
<dbReference type="Pfam" id="PF12146">
    <property type="entry name" value="Hydrolase_4"/>
    <property type="match status" value="1"/>
</dbReference>
<dbReference type="Proteomes" id="UP000316801">
    <property type="component" value="Unassembled WGS sequence"/>
</dbReference>
<accession>A0A549TB55</accession>
<dbReference type="InterPro" id="IPR029058">
    <property type="entry name" value="AB_hydrolase_fold"/>
</dbReference>
<evidence type="ECO:0000256" key="3">
    <source>
        <dbReference type="ARBA" id="ARBA00023098"/>
    </source>
</evidence>
<evidence type="ECO:0000259" key="4">
    <source>
        <dbReference type="Pfam" id="PF12146"/>
    </source>
</evidence>
<keyword evidence="2" id="KW-0442">Lipid degradation</keyword>
<dbReference type="EMBL" id="VJMG01000023">
    <property type="protein sequence ID" value="TRL39119.1"/>
    <property type="molecule type" value="Genomic_DNA"/>
</dbReference>
<dbReference type="RefSeq" id="WP_143125080.1">
    <property type="nucleotide sequence ID" value="NZ_VJMG01000023.1"/>
</dbReference>
<dbReference type="PANTHER" id="PTHR10272">
    <property type="entry name" value="PLATELET-ACTIVATING FACTOR ACETYLHYDROLASE"/>
    <property type="match status" value="1"/>
</dbReference>
<evidence type="ECO:0000256" key="2">
    <source>
        <dbReference type="ARBA" id="ARBA00022963"/>
    </source>
</evidence>
<dbReference type="GO" id="GO:0016042">
    <property type="term" value="P:lipid catabolic process"/>
    <property type="evidence" value="ECO:0007669"/>
    <property type="project" value="UniProtKB-KW"/>
</dbReference>
<dbReference type="InterPro" id="IPR022742">
    <property type="entry name" value="Hydrolase_4"/>
</dbReference>
<dbReference type="PANTHER" id="PTHR10272:SF0">
    <property type="entry name" value="PLATELET-ACTIVATING FACTOR ACETYLHYDROLASE"/>
    <property type="match status" value="1"/>
</dbReference>
<evidence type="ECO:0000256" key="1">
    <source>
        <dbReference type="ARBA" id="ARBA00022801"/>
    </source>
</evidence>
<reference evidence="5 6" key="1">
    <citation type="submission" date="2019-07" db="EMBL/GenBank/DDBJ databases">
        <title>Ln-dependent methylotrophs.</title>
        <authorList>
            <person name="Tani A."/>
        </authorList>
    </citation>
    <scope>NUCLEOTIDE SEQUENCE [LARGE SCALE GENOMIC DNA]</scope>
    <source>
        <strain evidence="5 6">SM12</strain>
    </source>
</reference>
<keyword evidence="6" id="KW-1185">Reference proteome</keyword>
<keyword evidence="1 5" id="KW-0378">Hydrolase</keyword>
<sequence>MNISILPGGGQNGKNDVTAGTIGFATGLLLDEARSNWSGDGPRPVRWSAWYPAAAGSLAREIVIPPRRPLYSLGLLAPEAPVAASAERYAVVLISHGTGGSASGLGWLAAALAEQGFVVIGADHHGNTGVEAYRAEGFLCWWERARDLTVLLDRLSEEGALAGRLDLENVSAAGFSLGGYTALALAGAITEVERMMAFVAAHPETGGPQEMPDLAAQIEPLLSSSAVFRASWERQSHDYRDERIRAVVTMAAAPPVRGFTETSLRALHLPVTLLCGEADREAPYDLCSAWLNERLPSSRLISLGKDVGHYTLLPVGTETAARSGSPYWSDMPGVVRAEVHANAVDLTLAAIRAPSA</sequence>